<evidence type="ECO:0000313" key="2">
    <source>
        <dbReference type="Proteomes" id="UP000182160"/>
    </source>
</evidence>
<dbReference type="CDD" id="cd07187">
    <property type="entry name" value="YvcK_like"/>
    <property type="match status" value="1"/>
</dbReference>
<proteinExistence type="predicted"/>
<dbReference type="SUPFAM" id="SSF142338">
    <property type="entry name" value="CofD-like"/>
    <property type="match status" value="1"/>
</dbReference>
<dbReference type="InterPro" id="IPR038136">
    <property type="entry name" value="CofD-like_dom_sf"/>
</dbReference>
<dbReference type="Gene3D" id="3.40.50.10680">
    <property type="entry name" value="CofD-like domains"/>
    <property type="match status" value="1"/>
</dbReference>
<sequence length="395" mass="43176">MSDLQIARNVHFPDTLRVTRARSLPNLGPRLLFFSGGSALNEIARALKLYTHNSIHLITPFDSGGSSQVLREAFGMPAVGDLRSRLMALADESVLGQPDIYRLFSYRFPKTASRDDLSYEFTSLMDGQHPLMQAISQPMRSLILSQLKVFATHRPKDFDLAGASIGNLILAGGYLGHDRALEPVLFLMSKMVEVQGTVRAIVDRNLDIAAELQDGTVIPTQRLITGKEVPAITSPIRKVFLSDSETRLTDEDVPLPKRNRKLIGQADLICYPPGSLFTSLIANLLPKGVGRAIAARNVPKVYFPSLGADPECHGMTLSDQVAALLAALMADAGAECPVTDLMSVVLCDRDAVEAQEATRLKTRFGLPLVRLPLRKAQDTSRYDPEKVCEALVSLT</sequence>
<dbReference type="InterPro" id="IPR027591">
    <property type="entry name" value="CofD-rel_GAK"/>
</dbReference>
<dbReference type="InterPro" id="IPR002882">
    <property type="entry name" value="CofD"/>
</dbReference>
<name>A0A1H8AF65_9RHOB</name>
<gene>
    <name evidence="1" type="ORF">SAMN04488077_1075</name>
</gene>
<accession>A0A1H8AF65</accession>
<dbReference type="PANTHER" id="PTHR31240:SF0">
    <property type="entry name" value="MATERNAL EFFECT EMBRYO ARREST 18"/>
    <property type="match status" value="1"/>
</dbReference>
<evidence type="ECO:0000313" key="1">
    <source>
        <dbReference type="EMBL" id="SEM68478.1"/>
    </source>
</evidence>
<dbReference type="AlphaFoldDB" id="A0A1H8AF65"/>
<organism evidence="1 2">
    <name type="scientific">Roseovarius tolerans</name>
    <dbReference type="NCBI Taxonomy" id="74031"/>
    <lineage>
        <taxon>Bacteria</taxon>
        <taxon>Pseudomonadati</taxon>
        <taxon>Pseudomonadota</taxon>
        <taxon>Alphaproteobacteria</taxon>
        <taxon>Rhodobacterales</taxon>
        <taxon>Roseobacteraceae</taxon>
        <taxon>Roseovarius</taxon>
    </lineage>
</organism>
<dbReference type="GO" id="GO:0043743">
    <property type="term" value="F:LPPG:FO 2-phospho-L-lactate transferase activity"/>
    <property type="evidence" value="ECO:0007669"/>
    <property type="project" value="InterPro"/>
</dbReference>
<protein>
    <submittedName>
        <fullName evidence="1">CofD-related protein, GAK system</fullName>
    </submittedName>
</protein>
<dbReference type="Pfam" id="PF01933">
    <property type="entry name" value="CofD"/>
    <property type="match status" value="1"/>
</dbReference>
<dbReference type="Proteomes" id="UP000182160">
    <property type="component" value="Unassembled WGS sequence"/>
</dbReference>
<dbReference type="NCBIfam" id="TIGR04357">
    <property type="entry name" value="CofD_rel_GAK"/>
    <property type="match status" value="1"/>
</dbReference>
<dbReference type="EMBL" id="FOBO01000007">
    <property type="protein sequence ID" value="SEM68478.1"/>
    <property type="molecule type" value="Genomic_DNA"/>
</dbReference>
<reference evidence="1 2" key="1">
    <citation type="submission" date="2016-10" db="EMBL/GenBank/DDBJ databases">
        <authorList>
            <person name="de Groot N.N."/>
        </authorList>
    </citation>
    <scope>NUCLEOTIDE SEQUENCE [LARGE SCALE GENOMIC DNA]</scope>
    <source>
        <strain evidence="1 2">DSM 11457</strain>
    </source>
</reference>
<dbReference type="PANTHER" id="PTHR31240">
    <property type="entry name" value="MATERNAL EFFECT EMBRYO ARREST 18"/>
    <property type="match status" value="1"/>
</dbReference>
<dbReference type="RefSeq" id="WP_074785814.1">
    <property type="nucleotide sequence ID" value="NZ_FOBO01000007.1"/>
</dbReference>